<comment type="similarity">
    <text evidence="1 5">Belongs to the universal ribosomal protein uS2 family.</text>
</comment>
<accession>A0A2M6YS72</accession>
<evidence type="ECO:0000256" key="4">
    <source>
        <dbReference type="ARBA" id="ARBA00035256"/>
    </source>
</evidence>
<dbReference type="CDD" id="cd01425">
    <property type="entry name" value="RPS2"/>
    <property type="match status" value="1"/>
</dbReference>
<evidence type="ECO:0000256" key="1">
    <source>
        <dbReference type="ARBA" id="ARBA00006242"/>
    </source>
</evidence>
<dbReference type="InterPro" id="IPR001865">
    <property type="entry name" value="Ribosomal_uS2"/>
</dbReference>
<dbReference type="Gene3D" id="3.40.50.10490">
    <property type="entry name" value="Glucose-6-phosphate isomerase like protein, domain 1"/>
    <property type="match status" value="1"/>
</dbReference>
<keyword evidence="2 5" id="KW-0689">Ribosomal protein</keyword>
<evidence type="ECO:0000256" key="5">
    <source>
        <dbReference type="HAMAP-Rule" id="MF_00291"/>
    </source>
</evidence>
<dbReference type="GO" id="GO:0022627">
    <property type="term" value="C:cytosolic small ribosomal subunit"/>
    <property type="evidence" value="ECO:0007669"/>
    <property type="project" value="TreeGrafter"/>
</dbReference>
<dbReference type="SUPFAM" id="SSF52313">
    <property type="entry name" value="Ribosomal protein S2"/>
    <property type="match status" value="1"/>
</dbReference>
<dbReference type="InterPro" id="IPR018130">
    <property type="entry name" value="Ribosomal_uS2_CS"/>
</dbReference>
<dbReference type="PRINTS" id="PR00395">
    <property type="entry name" value="RIBOSOMALS2"/>
</dbReference>
<dbReference type="InterPro" id="IPR023591">
    <property type="entry name" value="Ribosomal_uS2_flav_dom_sf"/>
</dbReference>
<dbReference type="HAMAP" id="MF_00291_B">
    <property type="entry name" value="Ribosomal_uS2_B"/>
    <property type="match status" value="1"/>
</dbReference>
<name>A0A2M6YS72_9BACT</name>
<evidence type="ECO:0000313" key="7">
    <source>
        <dbReference type="Proteomes" id="UP000230184"/>
    </source>
</evidence>
<dbReference type="EMBL" id="PEWY01000180">
    <property type="protein sequence ID" value="PIU36371.1"/>
    <property type="molecule type" value="Genomic_DNA"/>
</dbReference>
<dbReference type="GO" id="GO:0003735">
    <property type="term" value="F:structural constituent of ribosome"/>
    <property type="evidence" value="ECO:0007669"/>
    <property type="project" value="InterPro"/>
</dbReference>
<dbReference type="GO" id="GO:0006412">
    <property type="term" value="P:translation"/>
    <property type="evidence" value="ECO:0007669"/>
    <property type="project" value="UniProtKB-UniRule"/>
</dbReference>
<evidence type="ECO:0000256" key="3">
    <source>
        <dbReference type="ARBA" id="ARBA00023274"/>
    </source>
</evidence>
<protein>
    <recommendedName>
        <fullName evidence="4 5">Small ribosomal subunit protein uS2</fullName>
    </recommendedName>
</protein>
<sequence length="264" mass="29763">MKNLKNLLNLLKSNCKILTSLIECNLMVDNTKIIEELFVAGSHLGHKANRVHPKTNKFIYSFENGVSIIDLSKTADYLEKAKRYVSELGKSKKILLVVCTKKIASNLTKELSLKHNLPFINTKWPAGLLTNFEMIIKNVKKLNSMKEAKSKGDWSKFVKHEQVKLDRELSKLEKFYGGIANLKKLPDAIFIIDIKKEKNSVKESGEMKVITVAVTDTNANPDPINYPIPGNDDSITSIEFFMKQILEAYASSFLKAGETKVKAK</sequence>
<dbReference type="AlphaFoldDB" id="A0A2M6YS72"/>
<reference evidence="7" key="1">
    <citation type="submission" date="2017-09" db="EMBL/GenBank/DDBJ databases">
        <title>Depth-based differentiation of microbial function through sediment-hosted aquifers and enrichment of novel symbionts in the deep terrestrial subsurface.</title>
        <authorList>
            <person name="Probst A.J."/>
            <person name="Ladd B."/>
            <person name="Jarett J.K."/>
            <person name="Geller-Mcgrath D.E."/>
            <person name="Sieber C.M.K."/>
            <person name="Emerson J.B."/>
            <person name="Anantharaman K."/>
            <person name="Thomas B.C."/>
            <person name="Malmstrom R."/>
            <person name="Stieglmeier M."/>
            <person name="Klingl A."/>
            <person name="Woyke T."/>
            <person name="Ryan C.M."/>
            <person name="Banfield J.F."/>
        </authorList>
    </citation>
    <scope>NUCLEOTIDE SEQUENCE [LARGE SCALE GENOMIC DNA]</scope>
</reference>
<dbReference type="Proteomes" id="UP000230184">
    <property type="component" value="Unassembled WGS sequence"/>
</dbReference>
<comment type="caution">
    <text evidence="6">The sequence shown here is derived from an EMBL/GenBank/DDBJ whole genome shotgun (WGS) entry which is preliminary data.</text>
</comment>
<dbReference type="PROSITE" id="PS00962">
    <property type="entry name" value="RIBOSOMAL_S2_1"/>
    <property type="match status" value="1"/>
</dbReference>
<dbReference type="NCBIfam" id="TIGR01011">
    <property type="entry name" value="rpsB_bact"/>
    <property type="match status" value="1"/>
</dbReference>
<dbReference type="Gene3D" id="1.10.287.610">
    <property type="entry name" value="Helix hairpin bin"/>
    <property type="match status" value="1"/>
</dbReference>
<organism evidence="6 7">
    <name type="scientific">Candidatus Roizmanbacteria bacterium CG07_land_8_20_14_0_80_34_15</name>
    <dbReference type="NCBI Taxonomy" id="1974849"/>
    <lineage>
        <taxon>Bacteria</taxon>
        <taxon>Candidatus Roizmaniibacteriota</taxon>
    </lineage>
</organism>
<proteinExistence type="inferred from homology"/>
<dbReference type="Pfam" id="PF00318">
    <property type="entry name" value="Ribosomal_S2"/>
    <property type="match status" value="1"/>
</dbReference>
<gene>
    <name evidence="5 6" type="primary">rpsB</name>
    <name evidence="6" type="ORF">COT02_06350</name>
</gene>
<keyword evidence="3 5" id="KW-0687">Ribonucleoprotein</keyword>
<evidence type="ECO:0000256" key="2">
    <source>
        <dbReference type="ARBA" id="ARBA00022980"/>
    </source>
</evidence>
<dbReference type="PANTHER" id="PTHR12534">
    <property type="entry name" value="30S RIBOSOMAL PROTEIN S2 PROKARYOTIC AND ORGANELLAR"/>
    <property type="match status" value="1"/>
</dbReference>
<dbReference type="PANTHER" id="PTHR12534:SF0">
    <property type="entry name" value="SMALL RIBOSOMAL SUBUNIT PROTEIN US2M"/>
    <property type="match status" value="1"/>
</dbReference>
<evidence type="ECO:0000313" key="6">
    <source>
        <dbReference type="EMBL" id="PIU36371.1"/>
    </source>
</evidence>
<dbReference type="InterPro" id="IPR005706">
    <property type="entry name" value="Ribosomal_uS2_bac/mit/plastid"/>
</dbReference>